<dbReference type="OrthoDB" id="10250374at2759"/>
<feature type="domain" description="4Fe-4S ferredoxin-type" evidence="2">
    <location>
        <begin position="639"/>
        <end position="668"/>
    </location>
</feature>
<dbReference type="Gene3D" id="1.10.1060.10">
    <property type="entry name" value="Alpha-helical ferredoxin"/>
    <property type="match status" value="1"/>
</dbReference>
<dbReference type="PROSITE" id="PS00198">
    <property type="entry name" value="4FE4S_FER_1"/>
    <property type="match status" value="1"/>
</dbReference>
<evidence type="ECO:0000256" key="1">
    <source>
        <dbReference type="ARBA" id="ARBA00006596"/>
    </source>
</evidence>
<dbReference type="PROSITE" id="PS51379">
    <property type="entry name" value="4FE4S_FER_2"/>
    <property type="match status" value="2"/>
</dbReference>
<protein>
    <submittedName>
        <fullName evidence="3">Glutamate synthase (NADPH), homotetrameric</fullName>
    </submittedName>
</protein>
<dbReference type="Gene3D" id="3.30.70.20">
    <property type="match status" value="1"/>
</dbReference>
<dbReference type="SUPFAM" id="SSF46548">
    <property type="entry name" value="alpha-helical ferredoxin"/>
    <property type="match status" value="1"/>
</dbReference>
<dbReference type="InterPro" id="IPR004108">
    <property type="entry name" value="Fe_hydrogenase_lsu_C"/>
</dbReference>
<dbReference type="Pfam" id="PF14691">
    <property type="entry name" value="Fer4_20"/>
    <property type="match status" value="1"/>
</dbReference>
<dbReference type="InterPro" id="IPR009051">
    <property type="entry name" value="Helical_ferredxn"/>
</dbReference>
<dbReference type="Proteomes" id="UP000265618">
    <property type="component" value="Unassembled WGS sequence"/>
</dbReference>
<dbReference type="InterPro" id="IPR036991">
    <property type="entry name" value="Fe_hydrogenase_ssu_sf"/>
</dbReference>
<evidence type="ECO:0000313" key="3">
    <source>
        <dbReference type="EMBL" id="GCA62452.1"/>
    </source>
</evidence>
<dbReference type="EMBL" id="BDIP01000707">
    <property type="protein sequence ID" value="GCA62452.1"/>
    <property type="molecule type" value="Genomic_DNA"/>
</dbReference>
<dbReference type="PANTHER" id="PTHR42783">
    <property type="entry name" value="GLUTAMATE SYNTHASE [NADPH] SMALL CHAIN"/>
    <property type="match status" value="1"/>
</dbReference>
<dbReference type="InterPro" id="IPR006004">
    <property type="entry name" value="SudA-like"/>
</dbReference>
<dbReference type="NCBIfam" id="TIGR01316">
    <property type="entry name" value="gltA"/>
    <property type="match status" value="1"/>
</dbReference>
<dbReference type="Gene3D" id="3.40.50.720">
    <property type="entry name" value="NAD(P)-binding Rossmann-like Domain"/>
    <property type="match status" value="1"/>
</dbReference>
<dbReference type="Gene3D" id="4.10.260.20">
    <property type="entry name" value="Iron hydrogenase, small subunit"/>
    <property type="match status" value="1"/>
</dbReference>
<dbReference type="InterPro" id="IPR028261">
    <property type="entry name" value="DPD_II"/>
</dbReference>
<organism evidence="3 4">
    <name type="scientific">Kipferlia bialata</name>
    <dbReference type="NCBI Taxonomy" id="797122"/>
    <lineage>
        <taxon>Eukaryota</taxon>
        <taxon>Metamonada</taxon>
        <taxon>Carpediemonas-like organisms</taxon>
        <taxon>Kipferlia</taxon>
    </lineage>
</organism>
<dbReference type="Pfam" id="PF07992">
    <property type="entry name" value="Pyr_redox_2"/>
    <property type="match status" value="1"/>
</dbReference>
<accession>A0A391P1H4</accession>
<dbReference type="PRINTS" id="PR00411">
    <property type="entry name" value="PNDRDTASEI"/>
</dbReference>
<dbReference type="SUPFAM" id="SSF54862">
    <property type="entry name" value="4Fe-4S ferredoxins"/>
    <property type="match status" value="1"/>
</dbReference>
<reference evidence="3 4" key="1">
    <citation type="journal article" date="2018" name="PLoS ONE">
        <title>The draft genome of Kipferlia bialata reveals reductive genome evolution in fornicate parasites.</title>
        <authorList>
            <person name="Tanifuji G."/>
            <person name="Takabayashi S."/>
            <person name="Kume K."/>
            <person name="Takagi M."/>
            <person name="Nakayama T."/>
            <person name="Kamikawa R."/>
            <person name="Inagaki Y."/>
            <person name="Hashimoto T."/>
        </authorList>
    </citation>
    <scope>NUCLEOTIDE SEQUENCE [LARGE SCALE GENOMIC DNA]</scope>
    <source>
        <strain evidence="3">NY0173</strain>
    </source>
</reference>
<feature type="non-terminal residue" evidence="3">
    <location>
        <position position="1"/>
    </location>
</feature>
<dbReference type="SUPFAM" id="SSF51971">
    <property type="entry name" value="Nucleotide-binding domain"/>
    <property type="match status" value="2"/>
</dbReference>
<dbReference type="AlphaFoldDB" id="A0A391P1H4"/>
<dbReference type="Pfam" id="PF02256">
    <property type="entry name" value="Fe_hyd_SSU"/>
    <property type="match status" value="1"/>
</dbReference>
<dbReference type="SUPFAM" id="SSF53920">
    <property type="entry name" value="Fe-only hydrogenase"/>
    <property type="match status" value="1"/>
</dbReference>
<dbReference type="InterPro" id="IPR003149">
    <property type="entry name" value="Fe_hydrogenase_ssu"/>
</dbReference>
<comment type="similarity">
    <text evidence="1">Belongs to the NARF family.</text>
</comment>
<dbReference type="Pfam" id="PF02906">
    <property type="entry name" value="Fe_hyd_lg_C"/>
    <property type="match status" value="1"/>
</dbReference>
<keyword evidence="4" id="KW-1185">Reference proteome</keyword>
<comment type="caution">
    <text evidence="3">The sequence shown here is derived from an EMBL/GenBank/DDBJ whole genome shotgun (WGS) entry which is preliminary data.</text>
</comment>
<dbReference type="SMART" id="SM00902">
    <property type="entry name" value="Fe_hyd_SSU"/>
    <property type="match status" value="1"/>
</dbReference>
<dbReference type="Gene3D" id="3.40.50.1780">
    <property type="match status" value="1"/>
</dbReference>
<dbReference type="GO" id="GO:0016491">
    <property type="term" value="F:oxidoreductase activity"/>
    <property type="evidence" value="ECO:0007669"/>
    <property type="project" value="InterPro"/>
</dbReference>
<evidence type="ECO:0000313" key="4">
    <source>
        <dbReference type="Proteomes" id="UP000265618"/>
    </source>
</evidence>
<dbReference type="PANTHER" id="PTHR42783:SF3">
    <property type="entry name" value="GLUTAMATE SYNTHASE [NADPH] SMALL CHAIN-RELATED"/>
    <property type="match status" value="1"/>
</dbReference>
<proteinExistence type="inferred from homology"/>
<dbReference type="PRINTS" id="PR00368">
    <property type="entry name" value="FADPNR"/>
</dbReference>
<dbReference type="GO" id="GO:0051536">
    <property type="term" value="F:iron-sulfur cluster binding"/>
    <property type="evidence" value="ECO:0007669"/>
    <property type="project" value="InterPro"/>
</dbReference>
<dbReference type="InterPro" id="IPR023753">
    <property type="entry name" value="FAD/NAD-binding_dom"/>
</dbReference>
<dbReference type="InterPro" id="IPR017896">
    <property type="entry name" value="4Fe4S_Fe-S-bd"/>
</dbReference>
<feature type="domain" description="4Fe-4S ferredoxin-type" evidence="2">
    <location>
        <begin position="599"/>
        <end position="629"/>
    </location>
</feature>
<dbReference type="InterPro" id="IPR036188">
    <property type="entry name" value="FAD/NAD-bd_sf"/>
</dbReference>
<dbReference type="Pfam" id="PF12838">
    <property type="entry name" value="Fer4_7"/>
    <property type="match status" value="1"/>
</dbReference>
<sequence length="1019" mass="108540">FDGHIVNWDSLGARMRSYYEIEQTTKKPQRKRNFGVRVPMPELPADFRAQNFMEVALGYTEELAQAEAARCLQCKKPKCRGSCPVSVDIPTFIRKVTEKDYHGALDVIKQNNACPGITGRVCPQEVQCESTCVLGEKGLNRGAIAIGRLERFVADYCRKNPKPEPTVTIAHSGCKVAVVGSGPAGIAAAAGLAQRGHRVTIFEALHTAGGVTAFGIPSFRLPKDLVQHEIDALTNVEGGQLIDIRLNTPIGPCGSVPELMANGYDAAFIGTGAGLPYFLNLPGEDIPGVYSANEYLTRITLMRSYEFPAKVDTPVLKAKSVVVIGGGNVACDVARCAKRLGADVTMVYRRPIAKMPARREEIHHAIQEGIKVKECFSPVEFIANCEGTGLKGVLCQKMDNSDPTKRPTPIPNSNELVSCGLAVIAVGQGPNPMLTKNWPELATSSRGLILVDDKGMSNIPGVFSGGDIVSGAATVINALGAGRKCAEGIDAWLKQEGKGSSSLRGLPVRGGLPIVGADKNTPTMTPLQLKIAQVKANHDAKRQHLSANAPVAVLPRVEAVTLPTVLKGPEPIAMEAPAPTATGLSMKEDVPDVVDVSSASIMLDTADCVSCGACVEACSSVMAMDVLEMGEEGYPVVGAKVKLADSDCIGCGACVRACPVNAIQGTPSMEAVLDAIESDKRAKVCLVAPSCKVGVYEVLYGVPGNGEKQTIAGLRNMGFDYVIDVQTGADMTIAEESKELLERVQTGRLPLLTSCCPSWTRMAETQYPELVPHLSSARSPQAMTAATARAYFAKTLGCRPSDIYIASLMPCTAKKSEIRRKQLEGDCDDVITVREFMAHLQAEEVSVEHANTEFDALSDGKSEHSGAATIFGTSGGVMEAALRSVALKLGGDWKGLDLQAIQGLDGIKEAEVSMKGHHLKVCVVSGGLNIRAALKAMKDKARYYDVIEVMACPGGCIGGGGMPQYADDEEVLAARMKVLRKIDEESAVRTSDNNSEMAVIYNDVIGDRAHELLHTTFDQ</sequence>
<evidence type="ECO:0000259" key="2">
    <source>
        <dbReference type="PROSITE" id="PS51379"/>
    </source>
</evidence>
<dbReference type="Gene3D" id="3.40.950.10">
    <property type="entry name" value="Fe-only Hydrogenase (Larger Subunit), Chain L, domain 3"/>
    <property type="match status" value="1"/>
</dbReference>
<dbReference type="InterPro" id="IPR009016">
    <property type="entry name" value="Fe_hydrogenase"/>
</dbReference>
<name>A0A391P1H4_9EUKA</name>
<dbReference type="InterPro" id="IPR017900">
    <property type="entry name" value="4Fe4S_Fe_S_CS"/>
</dbReference>
<gene>
    <name evidence="3" type="ORF">KIPB_003616</name>
</gene>
<dbReference type="Gene3D" id="3.50.50.60">
    <property type="entry name" value="FAD/NAD(P)-binding domain"/>
    <property type="match status" value="2"/>
</dbReference>